<proteinExistence type="predicted"/>
<dbReference type="Proteomes" id="UP001205105">
    <property type="component" value="Unassembled WGS sequence"/>
</dbReference>
<accession>A0AAD5DXP7</accession>
<dbReference type="InterPro" id="IPR036770">
    <property type="entry name" value="Ankyrin_rpt-contain_sf"/>
</dbReference>
<keyword evidence="2" id="KW-1185">Reference proteome</keyword>
<dbReference type="SUPFAM" id="SSF48403">
    <property type="entry name" value="Ankyrin repeat"/>
    <property type="match status" value="1"/>
</dbReference>
<name>A0AAD5DXP7_9CHLO</name>
<organism evidence="1 2">
    <name type="scientific">Chlorella ohadii</name>
    <dbReference type="NCBI Taxonomy" id="2649997"/>
    <lineage>
        <taxon>Eukaryota</taxon>
        <taxon>Viridiplantae</taxon>
        <taxon>Chlorophyta</taxon>
        <taxon>core chlorophytes</taxon>
        <taxon>Trebouxiophyceae</taxon>
        <taxon>Chlorellales</taxon>
        <taxon>Chlorellaceae</taxon>
        <taxon>Chlorella clade</taxon>
        <taxon>Chlorella</taxon>
    </lineage>
</organism>
<comment type="caution">
    <text evidence="1">The sequence shown here is derived from an EMBL/GenBank/DDBJ whole genome shotgun (WGS) entry which is preliminary data.</text>
</comment>
<sequence>MLRLLLEAAPQAALMSYPEGSLPIHLAAMAPDPACSAAMVRQLLDAAPAAAAARAENVSGYTALHLAAMRANAAAAAALVAAAPQAAGMRAGDNDRTPLEMALSAAARAALWEAHPEQHEEAENDDLPPPTSALNIKTARPLLAVVPPSVSLPLLVQQGDLTRPLFSEVVEHWPLTAAQWEQVPAPCPCLGTALPAVLQRSPAEAAALVARLPAADSARLRTFALALRRSQRRFDVYLPAELADRILCLFDC</sequence>
<dbReference type="Gene3D" id="1.25.40.20">
    <property type="entry name" value="Ankyrin repeat-containing domain"/>
    <property type="match status" value="1"/>
</dbReference>
<dbReference type="AlphaFoldDB" id="A0AAD5DXP7"/>
<gene>
    <name evidence="1" type="ORF">COHA_002263</name>
</gene>
<evidence type="ECO:0000313" key="2">
    <source>
        <dbReference type="Proteomes" id="UP001205105"/>
    </source>
</evidence>
<evidence type="ECO:0000313" key="1">
    <source>
        <dbReference type="EMBL" id="KAI7844125.1"/>
    </source>
</evidence>
<dbReference type="EMBL" id="JADXDR010000033">
    <property type="protein sequence ID" value="KAI7844125.1"/>
    <property type="molecule type" value="Genomic_DNA"/>
</dbReference>
<protein>
    <submittedName>
        <fullName evidence="1">Uncharacterized protein</fullName>
    </submittedName>
</protein>
<reference evidence="1" key="1">
    <citation type="submission" date="2020-11" db="EMBL/GenBank/DDBJ databases">
        <title>Chlorella ohadii genome sequencing and assembly.</title>
        <authorList>
            <person name="Murik O."/>
            <person name="Treves H."/>
            <person name="Kedem I."/>
            <person name="Shotland Y."/>
            <person name="Kaplan A."/>
        </authorList>
    </citation>
    <scope>NUCLEOTIDE SEQUENCE</scope>
    <source>
        <strain evidence="1">1</strain>
    </source>
</reference>